<organism evidence="1">
    <name type="scientific">Acetabularia acetabulum</name>
    <name type="common">Mermaid's wine glass</name>
    <name type="synonym">Acetabularia mediterranea</name>
    <dbReference type="NCBI Taxonomy" id="35845"/>
    <lineage>
        <taxon>Eukaryota</taxon>
        <taxon>Viridiplantae</taxon>
        <taxon>Chlorophyta</taxon>
        <taxon>core chlorophytes</taxon>
        <taxon>Ulvophyceae</taxon>
        <taxon>TCBD clade</taxon>
        <taxon>Dasycladales</taxon>
        <taxon>Polyphysaceae</taxon>
        <taxon>Acetabularia</taxon>
    </lineage>
</organism>
<evidence type="ECO:0000313" key="1">
    <source>
        <dbReference type="EMBL" id="CDI27981.1"/>
    </source>
</evidence>
<dbReference type="EMBL" id="HG518455">
    <property type="protein sequence ID" value="CDI27981.1"/>
    <property type="molecule type" value="Genomic_DNA"/>
</dbReference>
<reference evidence="1" key="1">
    <citation type="submission" date="2013-09" db="EMBL/GenBank/DDBJ databases">
        <authorList>
            <person name="Gould S."/>
        </authorList>
    </citation>
    <scope>NUCLEOTIDE SEQUENCE</scope>
    <source>
        <strain evidence="1">DI1</strain>
    </source>
</reference>
<protein>
    <submittedName>
        <fullName evidence="1">Chloroplast 50S ribosomal protein L12</fullName>
    </submittedName>
</protein>
<reference evidence="1" key="2">
    <citation type="submission" date="2014-02" db="EMBL/GenBank/DDBJ databases">
        <title>Is ftsH the key to plastid longevity in sacoglossan slugs?</title>
        <authorList>
            <person name="De Vries J."/>
            <person name="Habicht J."/>
            <person name="Woehle C."/>
            <person name="Changjie H."/>
            <person name="Christa G."/>
            <person name="Martin W.F."/>
            <person name="Gould S.B."/>
        </authorList>
    </citation>
    <scope>NUCLEOTIDE SEQUENCE</scope>
    <source>
        <strain evidence="1">DI1</strain>
    </source>
</reference>
<dbReference type="AlphaFoldDB" id="W6M9Y9"/>
<keyword evidence="1" id="KW-0934">Plastid</keyword>
<keyword evidence="1" id="KW-0689">Ribosomal protein</keyword>
<feature type="non-terminal residue" evidence="1">
    <location>
        <position position="1"/>
    </location>
</feature>
<sequence>VRNLKDFTIFSDTPRRGVSNYCIFTLAPASSNCCLAVSASSLGIPSNKAFGNEEVNSLTSCKPKAVNFRKIFKVATRLSPGTSSTITSKVVFSSWVGSTSCDSKDEGPAVAITIAPPVDADASTPKVSSICETNSAASNNVKVFNFSRISLVVLDIKFLLKFFSIEKKSFQLNKN</sequence>
<proteinExistence type="predicted"/>
<gene>
    <name evidence="1" type="primary">rpl12</name>
</gene>
<dbReference type="AntiFam" id="ANF00182">
    <property type="entry name" value="Shadow ORF (opposite rplL)"/>
</dbReference>
<keyword evidence="1" id="KW-0687">Ribonucleoprotein</keyword>
<keyword evidence="1" id="KW-0150">Chloroplast</keyword>
<geneLocation type="chloroplast" evidence="1"/>
<dbReference type="GO" id="GO:0005840">
    <property type="term" value="C:ribosome"/>
    <property type="evidence" value="ECO:0007669"/>
    <property type="project" value="UniProtKB-KW"/>
</dbReference>
<accession>W6M9Y9</accession>
<name>W6M9Y9_ACEAT</name>